<gene>
    <name evidence="1" type="ORF">BCF53_109125</name>
</gene>
<name>A0A4R3I3L1_9GAMM</name>
<comment type="caution">
    <text evidence="1">The sequence shown here is derived from an EMBL/GenBank/DDBJ whole genome shotgun (WGS) entry which is preliminary data.</text>
</comment>
<dbReference type="InterPro" id="IPR021352">
    <property type="entry name" value="DUF2971"/>
</dbReference>
<keyword evidence="2" id="KW-1185">Reference proteome</keyword>
<reference evidence="1 2" key="1">
    <citation type="submission" date="2019-03" db="EMBL/GenBank/DDBJ databases">
        <title>Genomic Encyclopedia of Archaeal and Bacterial Type Strains, Phase II (KMG-II): from individual species to whole genera.</title>
        <authorList>
            <person name="Goeker M."/>
        </authorList>
    </citation>
    <scope>NUCLEOTIDE SEQUENCE [LARGE SCALE GENOMIC DNA]</scope>
    <source>
        <strain evidence="1 2">DSM 15388</strain>
    </source>
</reference>
<dbReference type="Pfam" id="PF11185">
    <property type="entry name" value="DUF2971"/>
    <property type="match status" value="1"/>
</dbReference>
<evidence type="ECO:0000313" key="1">
    <source>
        <dbReference type="EMBL" id="TCS40415.1"/>
    </source>
</evidence>
<dbReference type="AlphaFoldDB" id="A0A4R3I3L1"/>
<dbReference type="OrthoDB" id="8550178at2"/>
<sequence>MIISSLQGLQNHRSDEGLVFHYTSLDSFIKILDSNEIRMSHLGYLNDSREISQGLSIFQREISNCLENEELRITKLMEELLGYFISDHKPDIYAASFSRRGDLLSQWRGYAPNGGLSFGIELDRLKSIDDDRFYHVEECIYDDVKSHLKSKIKARELVQVILDKATYLKTGQIPDHSEGVEISNNKMARLRELDSEIAKNIFKLYALSASIKDNSFSEEQEVRIISHLLGEREVCFRATDKLLIPYTSFGIEDIEIKKIYVSPGIDFELNYNSIVKYFMINGRPVPDICPSSSSYRG</sequence>
<evidence type="ECO:0000313" key="2">
    <source>
        <dbReference type="Proteomes" id="UP000295793"/>
    </source>
</evidence>
<evidence type="ECO:0008006" key="3">
    <source>
        <dbReference type="Google" id="ProtNLM"/>
    </source>
</evidence>
<protein>
    <recommendedName>
        <fullName evidence="3">DUF2971 family protein</fullName>
    </recommendedName>
</protein>
<dbReference type="EMBL" id="SLZR01000009">
    <property type="protein sequence ID" value="TCS40415.1"/>
    <property type="molecule type" value="Genomic_DNA"/>
</dbReference>
<organism evidence="1 2">
    <name type="scientific">Reinekea marinisedimentorum</name>
    <dbReference type="NCBI Taxonomy" id="230495"/>
    <lineage>
        <taxon>Bacteria</taxon>
        <taxon>Pseudomonadati</taxon>
        <taxon>Pseudomonadota</taxon>
        <taxon>Gammaproteobacteria</taxon>
        <taxon>Oceanospirillales</taxon>
        <taxon>Saccharospirillaceae</taxon>
        <taxon>Reinekea</taxon>
    </lineage>
</organism>
<accession>A0A4R3I3L1</accession>
<proteinExistence type="predicted"/>
<dbReference type="Proteomes" id="UP000295793">
    <property type="component" value="Unassembled WGS sequence"/>
</dbReference>